<dbReference type="PROSITE" id="PS50234">
    <property type="entry name" value="VWFA"/>
    <property type="match status" value="1"/>
</dbReference>
<feature type="domain" description="VWFA" evidence="2">
    <location>
        <begin position="83"/>
        <end position="287"/>
    </location>
</feature>
<feature type="transmembrane region" description="Helical" evidence="1">
    <location>
        <begin position="48"/>
        <end position="70"/>
    </location>
</feature>
<evidence type="ECO:0000259" key="2">
    <source>
        <dbReference type="PROSITE" id="PS50234"/>
    </source>
</evidence>
<dbReference type="CDD" id="cd00198">
    <property type="entry name" value="vWFA"/>
    <property type="match status" value="1"/>
</dbReference>
<dbReference type="SMART" id="SM00327">
    <property type="entry name" value="VWA"/>
    <property type="match status" value="1"/>
</dbReference>
<comment type="caution">
    <text evidence="3">The sequence shown here is derived from an EMBL/GenBank/DDBJ whole genome shotgun (WGS) entry which is preliminary data.</text>
</comment>
<accession>A0A0F9S791</accession>
<dbReference type="Gene3D" id="3.40.50.410">
    <property type="entry name" value="von Willebrand factor, type A domain"/>
    <property type="match status" value="1"/>
</dbReference>
<dbReference type="SUPFAM" id="SSF53300">
    <property type="entry name" value="vWA-like"/>
    <property type="match status" value="1"/>
</dbReference>
<dbReference type="Pfam" id="PF13519">
    <property type="entry name" value="VWA_2"/>
    <property type="match status" value="1"/>
</dbReference>
<dbReference type="PANTHER" id="PTHR37947">
    <property type="entry name" value="BLL2462 PROTEIN"/>
    <property type="match status" value="1"/>
</dbReference>
<evidence type="ECO:0000313" key="3">
    <source>
        <dbReference type="EMBL" id="KKN25243.1"/>
    </source>
</evidence>
<proteinExistence type="predicted"/>
<dbReference type="PANTHER" id="PTHR37947:SF1">
    <property type="entry name" value="BLL2462 PROTEIN"/>
    <property type="match status" value="1"/>
</dbReference>
<evidence type="ECO:0000256" key="1">
    <source>
        <dbReference type="SAM" id="Phobius"/>
    </source>
</evidence>
<protein>
    <recommendedName>
        <fullName evidence="2">VWFA domain-containing protein</fullName>
    </recommendedName>
</protein>
<reference evidence="3" key="1">
    <citation type="journal article" date="2015" name="Nature">
        <title>Complex archaea that bridge the gap between prokaryotes and eukaryotes.</title>
        <authorList>
            <person name="Spang A."/>
            <person name="Saw J.H."/>
            <person name="Jorgensen S.L."/>
            <person name="Zaremba-Niedzwiedzka K."/>
            <person name="Martijn J."/>
            <person name="Lind A.E."/>
            <person name="van Eijk R."/>
            <person name="Schleper C."/>
            <person name="Guy L."/>
            <person name="Ettema T.J."/>
        </authorList>
    </citation>
    <scope>NUCLEOTIDE SEQUENCE</scope>
</reference>
<dbReference type="InterPro" id="IPR002035">
    <property type="entry name" value="VWF_A"/>
</dbReference>
<feature type="transmembrane region" description="Helical" evidence="1">
    <location>
        <begin position="309"/>
        <end position="332"/>
    </location>
</feature>
<keyword evidence="1" id="KW-0472">Membrane</keyword>
<dbReference type="AlphaFoldDB" id="A0A0F9S791"/>
<organism evidence="3">
    <name type="scientific">marine sediment metagenome</name>
    <dbReference type="NCBI Taxonomy" id="412755"/>
    <lineage>
        <taxon>unclassified sequences</taxon>
        <taxon>metagenomes</taxon>
        <taxon>ecological metagenomes</taxon>
    </lineage>
</organism>
<gene>
    <name evidence="3" type="ORF">LCGC14_0886790</name>
</gene>
<name>A0A0F9S791_9ZZZZ</name>
<sequence length="338" mass="39540">MFSLSWEQPFYFYCLPLAVLPWLVQNTTKTVAWQGFIPLDVWSRYLHLMARLLISVTIVFLLLALADPYIPEQTIERTRQGAEFVLLVDRSRSMDDRFARRPLNTLPRKTDVKRSKREVAKDYLAEFVRRRDDDRFGYVFFSTKATEILNLSYNKQAILATINAGGLGKGISKTDIVQALDLAISMFEDQTYRGSRNILLISDGGQILTAEQKNMLKQRFQQMKINLYWIYLRSMRGMTLDPSDDDSMLWIDMPERKLHEFFKKLGTPYQVFEAGSLEEFSHAIDEIDKQQTQALIVDERIPKQYKHDIFLWLALFTLFPIVLSRLLTLWGATHHQKH</sequence>
<dbReference type="InterPro" id="IPR036465">
    <property type="entry name" value="vWFA_dom_sf"/>
</dbReference>
<dbReference type="EMBL" id="LAZR01002818">
    <property type="protein sequence ID" value="KKN25243.1"/>
    <property type="molecule type" value="Genomic_DNA"/>
</dbReference>
<keyword evidence="1" id="KW-1133">Transmembrane helix</keyword>
<keyword evidence="1" id="KW-0812">Transmembrane</keyword>